<dbReference type="EMBL" id="JANJYI010000002">
    <property type="protein sequence ID" value="KAK2659184.1"/>
    <property type="molecule type" value="Genomic_DNA"/>
</dbReference>
<protein>
    <submittedName>
        <fullName evidence="1">Uncharacterized protein</fullName>
    </submittedName>
</protein>
<organism evidence="1 2">
    <name type="scientific">Dipteronia dyeriana</name>
    <dbReference type="NCBI Taxonomy" id="168575"/>
    <lineage>
        <taxon>Eukaryota</taxon>
        <taxon>Viridiplantae</taxon>
        <taxon>Streptophyta</taxon>
        <taxon>Embryophyta</taxon>
        <taxon>Tracheophyta</taxon>
        <taxon>Spermatophyta</taxon>
        <taxon>Magnoliopsida</taxon>
        <taxon>eudicotyledons</taxon>
        <taxon>Gunneridae</taxon>
        <taxon>Pentapetalae</taxon>
        <taxon>rosids</taxon>
        <taxon>malvids</taxon>
        <taxon>Sapindales</taxon>
        <taxon>Sapindaceae</taxon>
        <taxon>Hippocastanoideae</taxon>
        <taxon>Acereae</taxon>
        <taxon>Dipteronia</taxon>
    </lineage>
</organism>
<name>A0AAE0CPZ9_9ROSI</name>
<reference evidence="1" key="1">
    <citation type="journal article" date="2023" name="Plant J.">
        <title>Genome sequences and population genomics provide insights into the demographic history, inbreeding, and mutation load of two 'living fossil' tree species of Dipteronia.</title>
        <authorList>
            <person name="Feng Y."/>
            <person name="Comes H.P."/>
            <person name="Chen J."/>
            <person name="Zhu S."/>
            <person name="Lu R."/>
            <person name="Zhang X."/>
            <person name="Li P."/>
            <person name="Qiu J."/>
            <person name="Olsen K.M."/>
            <person name="Qiu Y."/>
        </authorList>
    </citation>
    <scope>NUCLEOTIDE SEQUENCE</scope>
    <source>
        <strain evidence="1">KIB01</strain>
    </source>
</reference>
<keyword evidence="2" id="KW-1185">Reference proteome</keyword>
<dbReference type="Proteomes" id="UP001280121">
    <property type="component" value="Unassembled WGS sequence"/>
</dbReference>
<proteinExistence type="predicted"/>
<comment type="caution">
    <text evidence="1">The sequence shown here is derived from an EMBL/GenBank/DDBJ whole genome shotgun (WGS) entry which is preliminary data.</text>
</comment>
<accession>A0AAE0CPZ9</accession>
<dbReference type="AlphaFoldDB" id="A0AAE0CPZ9"/>
<evidence type="ECO:0000313" key="2">
    <source>
        <dbReference type="Proteomes" id="UP001280121"/>
    </source>
</evidence>
<evidence type="ECO:0000313" key="1">
    <source>
        <dbReference type="EMBL" id="KAK2659184.1"/>
    </source>
</evidence>
<sequence length="179" mass="20607">MKASKGRMKSWLVTNKKNVSYITKIEASLVSMDNRAAMSGWLEDLSKERLELLSKLWLNIRNDKKLWRQKSRVKWLKEGDKNSKFFHFVANGRRKSNRISDILIDGVKVSEPVQVKCGVLISLRIISRMFPGLALGFKAWISGAFRLWKGSLLRPNSLERKFGPLFVTAMETKRRVPAV</sequence>
<gene>
    <name evidence="1" type="ORF">Ddye_005717</name>
</gene>